<dbReference type="PANTHER" id="PTHR33050">
    <property type="entry name" value="REVERSE TRANSCRIPTASE DOMAIN-CONTAINING PROTEIN"/>
    <property type="match status" value="1"/>
</dbReference>
<dbReference type="Proteomes" id="UP000005240">
    <property type="component" value="Unassembled WGS sequence"/>
</dbReference>
<evidence type="ECO:0000313" key="2">
    <source>
        <dbReference type="EnsemblFungi" id="PTTG_02836-t43_1-p1"/>
    </source>
</evidence>
<reference evidence="2 3" key="3">
    <citation type="journal article" date="2017" name="G3 (Bethesda)">
        <title>Comparative analysis highlights variable genome content of wheat rusts and divergence of the mating loci.</title>
        <authorList>
            <person name="Cuomo C.A."/>
            <person name="Bakkeren G."/>
            <person name="Khalil H.B."/>
            <person name="Panwar V."/>
            <person name="Joly D."/>
            <person name="Linning R."/>
            <person name="Sakthikumar S."/>
            <person name="Song X."/>
            <person name="Adiconis X."/>
            <person name="Fan L."/>
            <person name="Goldberg J.M."/>
            <person name="Levin J.Z."/>
            <person name="Young S."/>
            <person name="Zeng Q."/>
            <person name="Anikster Y."/>
            <person name="Bruce M."/>
            <person name="Wang M."/>
            <person name="Yin C."/>
            <person name="McCallum B."/>
            <person name="Szabo L.J."/>
            <person name="Hulbert S."/>
            <person name="Chen X."/>
            <person name="Fellers J.P."/>
        </authorList>
    </citation>
    <scope>NUCLEOTIDE SEQUENCE</scope>
    <source>
        <strain evidence="2">isolate 1-1 / race 1 (BBBD)</strain>
        <strain evidence="3">Isolate 1-1 / race 1 (BBBD)</strain>
    </source>
</reference>
<dbReference type="EnsemblFungi" id="PTTG_02836-t43_1">
    <property type="protein sequence ID" value="PTTG_02836-t43_1-p1"/>
    <property type="gene ID" value="PTTG_02836"/>
</dbReference>
<reference evidence="1" key="2">
    <citation type="submission" date="2016-05" db="EMBL/GenBank/DDBJ databases">
        <title>Comparative analysis highlights variable genome content of wheat rusts and divergence of the mating loci.</title>
        <authorList>
            <person name="Cuomo C.A."/>
            <person name="Bakkeren G."/>
            <person name="Szabo L."/>
            <person name="Khalil H."/>
            <person name="Joly D."/>
            <person name="Goldberg J."/>
            <person name="Young S."/>
            <person name="Zeng Q."/>
            <person name="Fellers J."/>
        </authorList>
    </citation>
    <scope>NUCLEOTIDE SEQUENCE [LARGE SCALE GENOMIC DNA]</scope>
    <source>
        <strain evidence="1">1-1 BBBD Race 1</strain>
    </source>
</reference>
<gene>
    <name evidence="1" type="ORF">PTTG_02836</name>
</gene>
<sequence>MVGWRHKFAKRLAPKEVLEDYMEVWHSNLLAFKRTRLIPVRQPVNIEWVGDASTSFGIGIKIGKLWSQLKLFDQFDGDRRNIAWLETVAEYA</sequence>
<name>A0A180G0R5_PUCT1</name>
<dbReference type="InterPro" id="IPR052055">
    <property type="entry name" value="Hepadnavirus_pol/RT"/>
</dbReference>
<keyword evidence="3" id="KW-1185">Reference proteome</keyword>
<dbReference type="PANTHER" id="PTHR33050:SF7">
    <property type="entry name" value="RIBONUCLEASE H"/>
    <property type="match status" value="1"/>
</dbReference>
<reference evidence="2" key="4">
    <citation type="submission" date="2025-05" db="UniProtKB">
        <authorList>
            <consortium name="EnsemblFungi"/>
        </authorList>
    </citation>
    <scope>IDENTIFICATION</scope>
    <source>
        <strain evidence="2">isolate 1-1 / race 1 (BBBD)</strain>
    </source>
</reference>
<dbReference type="AlphaFoldDB" id="A0A180G0R5"/>
<evidence type="ECO:0000313" key="3">
    <source>
        <dbReference type="Proteomes" id="UP000005240"/>
    </source>
</evidence>
<dbReference type="OrthoDB" id="2506773at2759"/>
<organism evidence="1">
    <name type="scientific">Puccinia triticina (isolate 1-1 / race 1 (BBBD))</name>
    <name type="common">Brown leaf rust fungus</name>
    <dbReference type="NCBI Taxonomy" id="630390"/>
    <lineage>
        <taxon>Eukaryota</taxon>
        <taxon>Fungi</taxon>
        <taxon>Dikarya</taxon>
        <taxon>Basidiomycota</taxon>
        <taxon>Pucciniomycotina</taxon>
        <taxon>Pucciniomycetes</taxon>
        <taxon>Pucciniales</taxon>
        <taxon>Pucciniaceae</taxon>
        <taxon>Puccinia</taxon>
    </lineage>
</organism>
<protein>
    <submittedName>
        <fullName evidence="1 2">Uncharacterized protein</fullName>
    </submittedName>
</protein>
<evidence type="ECO:0000313" key="1">
    <source>
        <dbReference type="EMBL" id="OAV86296.1"/>
    </source>
</evidence>
<reference evidence="1" key="1">
    <citation type="submission" date="2009-11" db="EMBL/GenBank/DDBJ databases">
        <authorList>
            <consortium name="The Broad Institute Genome Sequencing Platform"/>
            <person name="Ward D."/>
            <person name="Feldgarden M."/>
            <person name="Earl A."/>
            <person name="Young S.K."/>
            <person name="Zeng Q."/>
            <person name="Koehrsen M."/>
            <person name="Alvarado L."/>
            <person name="Berlin A."/>
            <person name="Bochicchio J."/>
            <person name="Borenstein D."/>
            <person name="Chapman S.B."/>
            <person name="Chen Z."/>
            <person name="Engels R."/>
            <person name="Freedman E."/>
            <person name="Gellesch M."/>
            <person name="Goldberg J."/>
            <person name="Griggs A."/>
            <person name="Gujja S."/>
            <person name="Heilman E."/>
            <person name="Heiman D."/>
            <person name="Hepburn T."/>
            <person name="Howarth C."/>
            <person name="Jen D."/>
            <person name="Larson L."/>
            <person name="Lewis B."/>
            <person name="Mehta T."/>
            <person name="Park D."/>
            <person name="Pearson M."/>
            <person name="Roberts A."/>
            <person name="Saif S."/>
            <person name="Shea T."/>
            <person name="Shenoy N."/>
            <person name="Sisk P."/>
            <person name="Stolte C."/>
            <person name="Sykes S."/>
            <person name="Thomson T."/>
            <person name="Walk T."/>
            <person name="White J."/>
            <person name="Yandava C."/>
            <person name="Izard J."/>
            <person name="Baranova O.V."/>
            <person name="Blanton J.M."/>
            <person name="Tanner A.C."/>
            <person name="Dewhirst F.E."/>
            <person name="Haas B."/>
            <person name="Nusbaum C."/>
            <person name="Birren B."/>
        </authorList>
    </citation>
    <scope>NUCLEOTIDE SEQUENCE [LARGE SCALE GENOMIC DNA]</scope>
    <source>
        <strain evidence="1">1-1 BBBD Race 1</strain>
    </source>
</reference>
<dbReference type="EMBL" id="ADAS02001325">
    <property type="protein sequence ID" value="OAV86296.1"/>
    <property type="molecule type" value="Genomic_DNA"/>
</dbReference>
<accession>A0A180G0R5</accession>
<dbReference type="VEuPathDB" id="FungiDB:PTTG_02836"/>
<proteinExistence type="predicted"/>